<protein>
    <submittedName>
        <fullName evidence="1">Uncharacterized protein</fullName>
    </submittedName>
</protein>
<evidence type="ECO:0000313" key="1">
    <source>
        <dbReference type="EMBL" id="BCT76210.1"/>
    </source>
</evidence>
<reference evidence="1 2" key="1">
    <citation type="journal article" date="2021" name="J. Biosci. Bioeng.">
        <title>Identification and characterization of a chc gene cluster responsible for the aromatization pathway of cyclohexanecarboxylate degradation in Sinomonas cyclohexanicum ATCC 51369.</title>
        <authorList>
            <person name="Yamamoto T."/>
            <person name="Hasegawa Y."/>
            <person name="Lau P.C.K."/>
            <person name="Iwaki H."/>
        </authorList>
    </citation>
    <scope>NUCLEOTIDE SEQUENCE [LARGE SCALE GENOMIC DNA]</scope>
    <source>
        <strain evidence="1 2">ATCC 51369</strain>
    </source>
</reference>
<accession>A0ABN6FIR2</accession>
<proteinExistence type="predicted"/>
<dbReference type="Pfam" id="PF09965">
    <property type="entry name" value="DUF2199"/>
    <property type="match status" value="1"/>
</dbReference>
<evidence type="ECO:0000313" key="2">
    <source>
        <dbReference type="Proteomes" id="UP001319861"/>
    </source>
</evidence>
<organism evidence="1 2">
    <name type="scientific">Sinomonas cyclohexanicum</name>
    <name type="common">Corynebacterium cyclohexanicum</name>
    <dbReference type="NCBI Taxonomy" id="322009"/>
    <lineage>
        <taxon>Bacteria</taxon>
        <taxon>Bacillati</taxon>
        <taxon>Actinomycetota</taxon>
        <taxon>Actinomycetes</taxon>
        <taxon>Micrococcales</taxon>
        <taxon>Micrococcaceae</taxon>
        <taxon>Sinomonas</taxon>
    </lineage>
</organism>
<dbReference type="Proteomes" id="UP001319861">
    <property type="component" value="Chromosome"/>
</dbReference>
<sequence>MMEVRNLGAFVRALLPVRLSGGYSVTFGVWVAINPREIRRVFDVWWAPEYEQLVLEGYIANDVMPWGLLGAPVTLRVRDVDQTPYCDSSDEGRLSHVLSAEWDHDEVLASLP</sequence>
<gene>
    <name evidence="1" type="ORF">SCMU_20520</name>
</gene>
<keyword evidence="2" id="KW-1185">Reference proteome</keyword>
<dbReference type="EMBL" id="AP024525">
    <property type="protein sequence ID" value="BCT76210.1"/>
    <property type="molecule type" value="Genomic_DNA"/>
</dbReference>
<name>A0ABN6FIR2_SINCY</name>
<dbReference type="InterPro" id="IPR018697">
    <property type="entry name" value="DUF2199"/>
</dbReference>